<evidence type="ECO:0000313" key="2">
    <source>
        <dbReference type="EMBL" id="MCQ8774780.1"/>
    </source>
</evidence>
<evidence type="ECO:0000313" key="3">
    <source>
        <dbReference type="Proteomes" id="UP001142374"/>
    </source>
</evidence>
<proteinExistence type="predicted"/>
<comment type="caution">
    <text evidence="2">The sequence shown here is derived from an EMBL/GenBank/DDBJ whole genome shotgun (WGS) entry which is preliminary data.</text>
</comment>
<dbReference type="AlphaFoldDB" id="A0A9X2RSZ4"/>
<keyword evidence="3" id="KW-1185">Reference proteome</keyword>
<accession>A0A9X2RSZ4</accession>
<dbReference type="RefSeq" id="WP_168092642.1">
    <property type="nucleotide sequence ID" value="NZ_JAATER010000086.1"/>
</dbReference>
<name>A0A9X2RSZ4_9ACTN</name>
<evidence type="ECO:0000259" key="1">
    <source>
        <dbReference type="Pfam" id="PF19054"/>
    </source>
</evidence>
<dbReference type="EMBL" id="JANIID010000054">
    <property type="protein sequence ID" value="MCQ8774780.1"/>
    <property type="molecule type" value="Genomic_DNA"/>
</dbReference>
<dbReference type="Proteomes" id="UP001142374">
    <property type="component" value="Unassembled WGS sequence"/>
</dbReference>
<gene>
    <name evidence="2" type="ORF">NQU55_34205</name>
</gene>
<protein>
    <submittedName>
        <fullName evidence="2">Scr1 family TA system antitoxin-like transcriptional regulator</fullName>
    </submittedName>
</protein>
<dbReference type="InterPro" id="IPR043917">
    <property type="entry name" value="DUF5753"/>
</dbReference>
<sequence>MASGAFPGSGQTLVYAEGAVPELDTVQVDCTHGPEFLYGEAQLPKYRDQLDCMDQLALDPEASRRFIRDIASQI</sequence>
<dbReference type="Pfam" id="PF19054">
    <property type="entry name" value="DUF5753"/>
    <property type="match status" value="1"/>
</dbReference>
<feature type="domain" description="DUF5753" evidence="1">
    <location>
        <begin position="18"/>
        <end position="69"/>
    </location>
</feature>
<reference evidence="2" key="1">
    <citation type="submission" date="2022-06" db="EMBL/GenBank/DDBJ databases">
        <title>WGS of actinobacteria.</title>
        <authorList>
            <person name="Thawai C."/>
        </authorList>
    </citation>
    <scope>NUCLEOTIDE SEQUENCE</scope>
    <source>
        <strain evidence="2">AA8</strain>
    </source>
</reference>
<organism evidence="2 3">
    <name type="scientific">Streptomyces telluris</name>
    <dbReference type="NCBI Taxonomy" id="2720021"/>
    <lineage>
        <taxon>Bacteria</taxon>
        <taxon>Bacillati</taxon>
        <taxon>Actinomycetota</taxon>
        <taxon>Actinomycetes</taxon>
        <taxon>Kitasatosporales</taxon>
        <taxon>Streptomycetaceae</taxon>
        <taxon>Streptomyces</taxon>
    </lineage>
</organism>